<gene>
    <name evidence="1" type="ORF">B0T20DRAFT_477564</name>
</gene>
<name>A0AAE0PH82_SORBR</name>
<evidence type="ECO:0000313" key="1">
    <source>
        <dbReference type="EMBL" id="KAK3399722.1"/>
    </source>
</evidence>
<reference evidence="1" key="2">
    <citation type="submission" date="2023-07" db="EMBL/GenBank/DDBJ databases">
        <authorList>
            <consortium name="Lawrence Berkeley National Laboratory"/>
            <person name="Haridas S."/>
            <person name="Hensen N."/>
            <person name="Bonometti L."/>
            <person name="Westerberg I."/>
            <person name="Brannstrom I.O."/>
            <person name="Guillou S."/>
            <person name="Cros-Aarteil S."/>
            <person name="Calhoun S."/>
            <person name="Kuo A."/>
            <person name="Mondo S."/>
            <person name="Pangilinan J."/>
            <person name="Riley R."/>
            <person name="LaButti K."/>
            <person name="Andreopoulos B."/>
            <person name="Lipzen A."/>
            <person name="Chen C."/>
            <person name="Yanf M."/>
            <person name="Daum C."/>
            <person name="Ng V."/>
            <person name="Clum A."/>
            <person name="Steindorff A."/>
            <person name="Ohm R."/>
            <person name="Martin F."/>
            <person name="Silar P."/>
            <person name="Natvig D."/>
            <person name="Lalanne C."/>
            <person name="Gautier V."/>
            <person name="Ament-velasquez S.L."/>
            <person name="Kruys A."/>
            <person name="Hutchinson M.I."/>
            <person name="Powell A.J."/>
            <person name="Barry K."/>
            <person name="Miller A.N."/>
            <person name="Grigoriev I.V."/>
            <person name="Debuchy R."/>
            <person name="Gladieux P."/>
            <person name="Thoren M.H."/>
            <person name="Johannesson H."/>
        </authorList>
    </citation>
    <scope>NUCLEOTIDE SEQUENCE</scope>
    <source>
        <strain evidence="1">FGSC 1904</strain>
    </source>
</reference>
<keyword evidence="2" id="KW-1185">Reference proteome</keyword>
<accession>A0AAE0PH82</accession>
<protein>
    <submittedName>
        <fullName evidence="1">Uncharacterized protein</fullName>
    </submittedName>
</protein>
<dbReference type="Proteomes" id="UP001281003">
    <property type="component" value="Unassembled WGS sequence"/>
</dbReference>
<comment type="caution">
    <text evidence="1">The sequence shown here is derived from an EMBL/GenBank/DDBJ whole genome shotgun (WGS) entry which is preliminary data.</text>
</comment>
<reference evidence="1" key="1">
    <citation type="journal article" date="2023" name="Mol. Phylogenet. Evol.">
        <title>Genome-scale phylogeny and comparative genomics of the fungal order Sordariales.</title>
        <authorList>
            <person name="Hensen N."/>
            <person name="Bonometti L."/>
            <person name="Westerberg I."/>
            <person name="Brannstrom I.O."/>
            <person name="Guillou S."/>
            <person name="Cros-Aarteil S."/>
            <person name="Calhoun S."/>
            <person name="Haridas S."/>
            <person name="Kuo A."/>
            <person name="Mondo S."/>
            <person name="Pangilinan J."/>
            <person name="Riley R."/>
            <person name="LaButti K."/>
            <person name="Andreopoulos B."/>
            <person name="Lipzen A."/>
            <person name="Chen C."/>
            <person name="Yan M."/>
            <person name="Daum C."/>
            <person name="Ng V."/>
            <person name="Clum A."/>
            <person name="Steindorff A."/>
            <person name="Ohm R.A."/>
            <person name="Martin F."/>
            <person name="Silar P."/>
            <person name="Natvig D.O."/>
            <person name="Lalanne C."/>
            <person name="Gautier V."/>
            <person name="Ament-Velasquez S.L."/>
            <person name="Kruys A."/>
            <person name="Hutchinson M.I."/>
            <person name="Powell A.J."/>
            <person name="Barry K."/>
            <person name="Miller A.N."/>
            <person name="Grigoriev I.V."/>
            <person name="Debuchy R."/>
            <person name="Gladieux P."/>
            <person name="Hiltunen Thoren M."/>
            <person name="Johannesson H."/>
        </authorList>
    </citation>
    <scope>NUCLEOTIDE SEQUENCE</scope>
    <source>
        <strain evidence="1">FGSC 1904</strain>
    </source>
</reference>
<dbReference type="EMBL" id="JAUTDP010000004">
    <property type="protein sequence ID" value="KAK3399722.1"/>
    <property type="molecule type" value="Genomic_DNA"/>
</dbReference>
<evidence type="ECO:0000313" key="2">
    <source>
        <dbReference type="Proteomes" id="UP001281003"/>
    </source>
</evidence>
<proteinExistence type="predicted"/>
<sequence>MKLLTFLFFADTVHHSTADRAIRALVLLKHDTPQPARPRRVDISAQAAQDLRSSLDAASKESAVLRALLLAMDLTAVKLLKRERQVGQGRPHQHDVRFPGVLGSWEGSLETFG</sequence>
<dbReference type="AlphaFoldDB" id="A0AAE0PH82"/>
<organism evidence="1 2">
    <name type="scientific">Sordaria brevicollis</name>
    <dbReference type="NCBI Taxonomy" id="83679"/>
    <lineage>
        <taxon>Eukaryota</taxon>
        <taxon>Fungi</taxon>
        <taxon>Dikarya</taxon>
        <taxon>Ascomycota</taxon>
        <taxon>Pezizomycotina</taxon>
        <taxon>Sordariomycetes</taxon>
        <taxon>Sordariomycetidae</taxon>
        <taxon>Sordariales</taxon>
        <taxon>Sordariaceae</taxon>
        <taxon>Sordaria</taxon>
    </lineage>
</organism>